<evidence type="ECO:0000313" key="1">
    <source>
        <dbReference type="EMBL" id="KKT97046.1"/>
    </source>
</evidence>
<dbReference type="EMBL" id="LCKM01000041">
    <property type="protein sequence ID" value="KKT97046.1"/>
    <property type="molecule type" value="Genomic_DNA"/>
</dbReference>
<name>A0A0G1LM83_9BACT</name>
<accession>A0A0G1LM83</accession>
<comment type="caution">
    <text evidence="1">The sequence shown here is derived from an EMBL/GenBank/DDBJ whole genome shotgun (WGS) entry which is preliminary data.</text>
</comment>
<evidence type="ECO:0000313" key="2">
    <source>
        <dbReference type="Proteomes" id="UP000034214"/>
    </source>
</evidence>
<protein>
    <submittedName>
        <fullName evidence="1">Uncharacterized protein</fullName>
    </submittedName>
</protein>
<proteinExistence type="predicted"/>
<gene>
    <name evidence="1" type="ORF">UW99_C0041G0001</name>
</gene>
<dbReference type="Proteomes" id="UP000034214">
    <property type="component" value="Unassembled WGS sequence"/>
</dbReference>
<sequence length="212" mass="23119">MNKTVIFLLSLLIASGFAYMVYSSLTPRSSASETRPTLNWGSKVNPSACENKTGAPVMDVTLKVENDIDSAVGGSYWAYDNNQKQIQVWKTTDDINTYCAVVRYEGIFSAVDGQPSPQGSGSIESDFQGTFEGGAILHIVGEFKPMNNPVKGKTATFNRNCNIDGTQCVGTSWVKTYFPESSLSYGWWGWIYNGGSHGVWVNSVDGNQGNLH</sequence>
<dbReference type="AlphaFoldDB" id="A0A0G1LM83"/>
<reference evidence="1 2" key="1">
    <citation type="journal article" date="2015" name="Nature">
        <title>rRNA introns, odd ribosomes, and small enigmatic genomes across a large radiation of phyla.</title>
        <authorList>
            <person name="Brown C.T."/>
            <person name="Hug L.A."/>
            <person name="Thomas B.C."/>
            <person name="Sharon I."/>
            <person name="Castelle C.J."/>
            <person name="Singh A."/>
            <person name="Wilkins M.J."/>
            <person name="Williams K.H."/>
            <person name="Banfield J.F."/>
        </authorList>
    </citation>
    <scope>NUCLEOTIDE SEQUENCE [LARGE SCALE GENOMIC DNA]</scope>
</reference>
<organism evidence="1 2">
    <name type="scientific">Candidatus Collierbacteria bacterium GW2011_GWC2_45_15</name>
    <dbReference type="NCBI Taxonomy" id="1618394"/>
    <lineage>
        <taxon>Bacteria</taxon>
        <taxon>Candidatus Collieribacteriota</taxon>
    </lineage>
</organism>